<feature type="chain" id="PRO_5010383630" evidence="3">
    <location>
        <begin position="19"/>
        <end position="395"/>
    </location>
</feature>
<dbReference type="Gene3D" id="2.40.10.10">
    <property type="entry name" value="Trypsin-like serine proteases"/>
    <property type="match status" value="1"/>
</dbReference>
<dbReference type="PROSITE" id="PS00134">
    <property type="entry name" value="TRYPSIN_HIS"/>
    <property type="match status" value="1"/>
</dbReference>
<organism evidence="5 6">
    <name type="scientific">Lingula anatina</name>
    <name type="common">Brachiopod</name>
    <name type="synonym">Lingula unguis</name>
    <dbReference type="NCBI Taxonomy" id="7574"/>
    <lineage>
        <taxon>Eukaryota</taxon>
        <taxon>Metazoa</taxon>
        <taxon>Spiralia</taxon>
        <taxon>Lophotrochozoa</taxon>
        <taxon>Brachiopoda</taxon>
        <taxon>Linguliformea</taxon>
        <taxon>Lingulata</taxon>
        <taxon>Lingulida</taxon>
        <taxon>Linguloidea</taxon>
        <taxon>Lingulidae</taxon>
        <taxon>Lingula</taxon>
    </lineage>
</organism>
<evidence type="ECO:0000259" key="4">
    <source>
        <dbReference type="PROSITE" id="PS50240"/>
    </source>
</evidence>
<dbReference type="InterPro" id="IPR001254">
    <property type="entry name" value="Trypsin_dom"/>
</dbReference>
<evidence type="ECO:0000256" key="2">
    <source>
        <dbReference type="ARBA" id="ARBA00024195"/>
    </source>
</evidence>
<accession>A0A1S3JF43</accession>
<sequence length="395" mass="44095">MKARGIPILVFLLVAAHADHECGRSRGTCLWDSYPCDGEYVDGLCLGPANRRCCVHKYKPKDKKLDPDCDLRHGVCQDEMIECNGDYVAGLCNGPPSRKCCVDPPEDPFNPRTPPPDIQGFGLKLVDAQALDTRWKDYCGMPGNHVVKGSVASQNSWPWLAVVRPDKGDGFCGAVLIAPNWALTAAHCIQKLKPQAQKWFIRLGDHDLFKDETTEREYEIALSDVFEHPHYGMAETFNNDLALIKLATRSVELDVAHINAVCMPTVDMSFQYQACYAVGWGAKKGTEASGKLRQVKAGELRYLDCARQVWGMSRGMLCTNRRAQIACTVDSGGPLVCENEGRYYLAGIGAFDDDSCLTATTEDVKNPAIFTRVPFYLDWIYSVTRKYEHDHYPRK</sequence>
<dbReference type="InterPro" id="IPR001314">
    <property type="entry name" value="Peptidase_S1A"/>
</dbReference>
<dbReference type="GO" id="GO:0004252">
    <property type="term" value="F:serine-type endopeptidase activity"/>
    <property type="evidence" value="ECO:0007669"/>
    <property type="project" value="InterPro"/>
</dbReference>
<protein>
    <submittedName>
        <fullName evidence="6">Elastase-1-like</fullName>
    </submittedName>
</protein>
<evidence type="ECO:0000256" key="1">
    <source>
        <dbReference type="ARBA" id="ARBA00023157"/>
    </source>
</evidence>
<dbReference type="PRINTS" id="PR00722">
    <property type="entry name" value="CHYMOTRYPSIN"/>
</dbReference>
<dbReference type="Proteomes" id="UP000085678">
    <property type="component" value="Unplaced"/>
</dbReference>
<keyword evidence="3" id="KW-0732">Signal</keyword>
<keyword evidence="5" id="KW-1185">Reference proteome</keyword>
<dbReference type="FunCoup" id="A0A1S3JF43">
    <property type="interactions" value="77"/>
</dbReference>
<dbReference type="CDD" id="cd00190">
    <property type="entry name" value="Tryp_SPc"/>
    <property type="match status" value="1"/>
</dbReference>
<proteinExistence type="inferred from homology"/>
<dbReference type="InterPro" id="IPR043504">
    <property type="entry name" value="Peptidase_S1_PA_chymotrypsin"/>
</dbReference>
<dbReference type="OrthoDB" id="93664at2759"/>
<evidence type="ECO:0000313" key="6">
    <source>
        <dbReference type="RefSeq" id="XP_013408766.1"/>
    </source>
</evidence>
<name>A0A1S3JF43_LINAN</name>
<evidence type="ECO:0000313" key="5">
    <source>
        <dbReference type="Proteomes" id="UP000085678"/>
    </source>
</evidence>
<dbReference type="PANTHER" id="PTHR24256">
    <property type="entry name" value="TRYPTASE-RELATED"/>
    <property type="match status" value="1"/>
</dbReference>
<dbReference type="GO" id="GO:0006508">
    <property type="term" value="P:proteolysis"/>
    <property type="evidence" value="ECO:0007669"/>
    <property type="project" value="InterPro"/>
</dbReference>
<comment type="similarity">
    <text evidence="2">Belongs to the peptidase S1 family. CLIP subfamily.</text>
</comment>
<dbReference type="STRING" id="7574.A0A1S3JF43"/>
<dbReference type="InParanoid" id="A0A1S3JF43"/>
<feature type="signal peptide" evidence="3">
    <location>
        <begin position="1"/>
        <end position="18"/>
    </location>
</feature>
<dbReference type="KEGG" id="lak:106172550"/>
<dbReference type="SMART" id="SM00020">
    <property type="entry name" value="Tryp_SPc"/>
    <property type="match status" value="1"/>
</dbReference>
<dbReference type="FunFam" id="2.40.10.10:FF:000068">
    <property type="entry name" value="transmembrane protease serine 2"/>
    <property type="match status" value="1"/>
</dbReference>
<dbReference type="InterPro" id="IPR018114">
    <property type="entry name" value="TRYPSIN_HIS"/>
</dbReference>
<dbReference type="Pfam" id="PF00089">
    <property type="entry name" value="Trypsin"/>
    <property type="match status" value="1"/>
</dbReference>
<keyword evidence="1" id="KW-1015">Disulfide bond</keyword>
<dbReference type="SUPFAM" id="SSF50494">
    <property type="entry name" value="Trypsin-like serine proteases"/>
    <property type="match status" value="1"/>
</dbReference>
<feature type="domain" description="Peptidase S1" evidence="4">
    <location>
        <begin position="146"/>
        <end position="385"/>
    </location>
</feature>
<dbReference type="InterPro" id="IPR051487">
    <property type="entry name" value="Ser/Thr_Proteases_Immune/Dev"/>
</dbReference>
<reference evidence="6" key="1">
    <citation type="submission" date="2025-08" db="UniProtKB">
        <authorList>
            <consortium name="RefSeq"/>
        </authorList>
    </citation>
    <scope>IDENTIFICATION</scope>
    <source>
        <tissue evidence="6">Gonads</tissue>
    </source>
</reference>
<dbReference type="PROSITE" id="PS50240">
    <property type="entry name" value="TRYPSIN_DOM"/>
    <property type="match status" value="1"/>
</dbReference>
<evidence type="ECO:0000256" key="3">
    <source>
        <dbReference type="SAM" id="SignalP"/>
    </source>
</evidence>
<dbReference type="GeneID" id="106172550"/>
<gene>
    <name evidence="6" type="primary">LOC106172550</name>
</gene>
<dbReference type="InterPro" id="IPR009003">
    <property type="entry name" value="Peptidase_S1_PA"/>
</dbReference>
<dbReference type="RefSeq" id="XP_013408766.1">
    <property type="nucleotide sequence ID" value="XM_013553312.1"/>
</dbReference>
<dbReference type="AlphaFoldDB" id="A0A1S3JF43"/>